<proteinExistence type="predicted"/>
<keyword evidence="1" id="KW-0472">Membrane</keyword>
<evidence type="ECO:0000256" key="1">
    <source>
        <dbReference type="SAM" id="Phobius"/>
    </source>
</evidence>
<name>A0ABP6ZIE7_9ACTN</name>
<evidence type="ECO:0000313" key="3">
    <source>
        <dbReference type="Proteomes" id="UP001501074"/>
    </source>
</evidence>
<sequence length="97" mass="10313">MQLRTLRIAAGVEACSLVLLVLNLATVHVGALASALGPVHGCAYLVAIVMTWSLTKDSAARAFSVIPGFGAMLALRRLRSPESWEHKFPQAVEKPCG</sequence>
<protein>
    <recommendedName>
        <fullName evidence="4">DUF3817 domain-containing protein</fullName>
    </recommendedName>
</protein>
<feature type="transmembrane region" description="Helical" evidence="1">
    <location>
        <begin position="6"/>
        <end position="25"/>
    </location>
</feature>
<keyword evidence="1" id="KW-1133">Transmembrane helix</keyword>
<keyword evidence="3" id="KW-1185">Reference proteome</keyword>
<reference evidence="3" key="1">
    <citation type="journal article" date="2019" name="Int. J. Syst. Evol. Microbiol.">
        <title>The Global Catalogue of Microorganisms (GCM) 10K type strain sequencing project: providing services to taxonomists for standard genome sequencing and annotation.</title>
        <authorList>
            <consortium name="The Broad Institute Genomics Platform"/>
            <consortium name="The Broad Institute Genome Sequencing Center for Infectious Disease"/>
            <person name="Wu L."/>
            <person name="Ma J."/>
        </authorList>
    </citation>
    <scope>NUCLEOTIDE SEQUENCE [LARGE SCALE GENOMIC DNA]</scope>
    <source>
        <strain evidence="3">JCM 16902</strain>
    </source>
</reference>
<dbReference type="Proteomes" id="UP001501074">
    <property type="component" value="Unassembled WGS sequence"/>
</dbReference>
<evidence type="ECO:0008006" key="4">
    <source>
        <dbReference type="Google" id="ProtNLM"/>
    </source>
</evidence>
<comment type="caution">
    <text evidence="2">The sequence shown here is derived from an EMBL/GenBank/DDBJ whole genome shotgun (WGS) entry which is preliminary data.</text>
</comment>
<organism evidence="2 3">
    <name type="scientific">Kineosporia mesophila</name>
    <dbReference type="NCBI Taxonomy" id="566012"/>
    <lineage>
        <taxon>Bacteria</taxon>
        <taxon>Bacillati</taxon>
        <taxon>Actinomycetota</taxon>
        <taxon>Actinomycetes</taxon>
        <taxon>Kineosporiales</taxon>
        <taxon>Kineosporiaceae</taxon>
        <taxon>Kineosporia</taxon>
    </lineage>
</organism>
<dbReference type="EMBL" id="BAAAZO010000003">
    <property type="protein sequence ID" value="GAA3608771.1"/>
    <property type="molecule type" value="Genomic_DNA"/>
</dbReference>
<feature type="transmembrane region" description="Helical" evidence="1">
    <location>
        <begin position="32"/>
        <end position="52"/>
    </location>
</feature>
<evidence type="ECO:0000313" key="2">
    <source>
        <dbReference type="EMBL" id="GAA3608771.1"/>
    </source>
</evidence>
<dbReference type="RefSeq" id="WP_231483568.1">
    <property type="nucleotide sequence ID" value="NZ_BAAAZO010000003.1"/>
</dbReference>
<accession>A0ABP6ZIE7</accession>
<gene>
    <name evidence="2" type="ORF">GCM10022223_26010</name>
</gene>
<keyword evidence="1" id="KW-0812">Transmembrane</keyword>